<reference evidence="1 2" key="1">
    <citation type="submission" date="2018-09" db="EMBL/GenBank/DDBJ databases">
        <title>Genomic Encyclopedia of Archaeal and Bacterial Type Strains, Phase II (KMG-II): from individual species to whole genera.</title>
        <authorList>
            <person name="Goeker M."/>
        </authorList>
    </citation>
    <scope>NUCLEOTIDE SEQUENCE [LARGE SCALE GENOMIC DNA]</scope>
    <source>
        <strain evidence="1 2">DSM 27148</strain>
    </source>
</reference>
<protein>
    <recommendedName>
        <fullName evidence="3">SpoIIAA-like protein</fullName>
    </recommendedName>
</protein>
<dbReference type="OrthoDB" id="1122883at2"/>
<dbReference type="RefSeq" id="WP_120272538.1">
    <property type="nucleotide sequence ID" value="NZ_RAPN01000001.1"/>
</dbReference>
<dbReference type="AlphaFoldDB" id="A0A419W6X3"/>
<evidence type="ECO:0008006" key="3">
    <source>
        <dbReference type="Google" id="ProtNLM"/>
    </source>
</evidence>
<name>A0A419W6X3_9BACT</name>
<keyword evidence="2" id="KW-1185">Reference proteome</keyword>
<proteinExistence type="predicted"/>
<comment type="caution">
    <text evidence="1">The sequence shown here is derived from an EMBL/GenBank/DDBJ whole genome shotgun (WGS) entry which is preliminary data.</text>
</comment>
<evidence type="ECO:0000313" key="2">
    <source>
        <dbReference type="Proteomes" id="UP000283387"/>
    </source>
</evidence>
<gene>
    <name evidence="1" type="ORF">BC643_1566</name>
</gene>
<sequence>METKDEKAKETKFTYEFDEQTGILFKYYFGPVSLKSLTSSWDDAIAKQLIPANTKGFILDYRKGSLQIGLNEFTAIPEYYKSHPEIFENKKIAIIVDKPREIVVPMLVREQDSGYESKPFATVEAAKQWILESR</sequence>
<dbReference type="EMBL" id="RAPN01000001">
    <property type="protein sequence ID" value="RKD91217.1"/>
    <property type="molecule type" value="Genomic_DNA"/>
</dbReference>
<dbReference type="Proteomes" id="UP000283387">
    <property type="component" value="Unassembled WGS sequence"/>
</dbReference>
<accession>A0A419W6X3</accession>
<evidence type="ECO:0000313" key="1">
    <source>
        <dbReference type="EMBL" id="RKD91217.1"/>
    </source>
</evidence>
<organism evidence="1 2">
    <name type="scientific">Mangrovibacterium diazotrophicum</name>
    <dbReference type="NCBI Taxonomy" id="1261403"/>
    <lineage>
        <taxon>Bacteria</taxon>
        <taxon>Pseudomonadati</taxon>
        <taxon>Bacteroidota</taxon>
        <taxon>Bacteroidia</taxon>
        <taxon>Marinilabiliales</taxon>
        <taxon>Prolixibacteraceae</taxon>
        <taxon>Mangrovibacterium</taxon>
    </lineage>
</organism>